<dbReference type="UniPathway" id="UPA00035">
    <property type="reaction ID" value="UER00042"/>
</dbReference>
<dbReference type="Proteomes" id="UP000273278">
    <property type="component" value="Chromosome"/>
</dbReference>
<comment type="pathway">
    <text evidence="2 8">Amino-acid biosynthesis; L-tryptophan biosynthesis; L-tryptophan from chorismate: step 3/5.</text>
</comment>
<dbReference type="PANTHER" id="PTHR42894">
    <property type="entry name" value="N-(5'-PHOSPHORIBOSYL)ANTHRANILATE ISOMERASE"/>
    <property type="match status" value="1"/>
</dbReference>
<evidence type="ECO:0000256" key="1">
    <source>
        <dbReference type="ARBA" id="ARBA00001164"/>
    </source>
</evidence>
<keyword evidence="5 8" id="KW-0822">Tryptophan biosynthesis</keyword>
<evidence type="ECO:0000313" key="11">
    <source>
        <dbReference type="Proteomes" id="UP000273278"/>
    </source>
</evidence>
<accession>A0A3G3IHT6</accession>
<evidence type="ECO:0000256" key="2">
    <source>
        <dbReference type="ARBA" id="ARBA00004664"/>
    </source>
</evidence>
<keyword evidence="6 8" id="KW-0057">Aromatic amino acid biosynthesis</keyword>
<dbReference type="CDD" id="cd00405">
    <property type="entry name" value="PRAI"/>
    <property type="match status" value="1"/>
</dbReference>
<dbReference type="Gene3D" id="3.20.20.70">
    <property type="entry name" value="Aldolase class I"/>
    <property type="match status" value="1"/>
</dbReference>
<evidence type="ECO:0000313" key="10">
    <source>
        <dbReference type="EMBL" id="AYQ55072.1"/>
    </source>
</evidence>
<dbReference type="HAMAP" id="MF_00135">
    <property type="entry name" value="PRAI"/>
    <property type="match status" value="1"/>
</dbReference>
<evidence type="ECO:0000256" key="7">
    <source>
        <dbReference type="ARBA" id="ARBA00023235"/>
    </source>
</evidence>
<dbReference type="AlphaFoldDB" id="A0A3G3IHT6"/>
<dbReference type="EMBL" id="CP017686">
    <property type="protein sequence ID" value="AYQ55072.1"/>
    <property type="molecule type" value="Genomic_DNA"/>
</dbReference>
<comment type="similarity">
    <text evidence="3 8">Belongs to the TrpF family.</text>
</comment>
<dbReference type="RefSeq" id="WP_015504812.1">
    <property type="nucleotide sequence ID" value="NZ_CP017686.1"/>
</dbReference>
<dbReference type="PANTHER" id="PTHR42894:SF1">
    <property type="entry name" value="N-(5'-PHOSPHORIBOSYL)ANTHRANILATE ISOMERASE"/>
    <property type="match status" value="1"/>
</dbReference>
<comment type="catalytic activity">
    <reaction evidence="1 8">
        <text>N-(5-phospho-beta-D-ribosyl)anthranilate = 1-(2-carboxyphenylamino)-1-deoxy-D-ribulose 5-phosphate</text>
        <dbReference type="Rhea" id="RHEA:21540"/>
        <dbReference type="ChEBI" id="CHEBI:18277"/>
        <dbReference type="ChEBI" id="CHEBI:58613"/>
        <dbReference type="EC" id="5.3.1.24"/>
    </reaction>
</comment>
<evidence type="ECO:0000256" key="6">
    <source>
        <dbReference type="ARBA" id="ARBA00023141"/>
    </source>
</evidence>
<evidence type="ECO:0000256" key="8">
    <source>
        <dbReference type="HAMAP-Rule" id="MF_00135"/>
    </source>
</evidence>
<dbReference type="Pfam" id="PF00697">
    <property type="entry name" value="PRAI"/>
    <property type="match status" value="1"/>
</dbReference>
<keyword evidence="7 8" id="KW-0413">Isomerase</keyword>
<dbReference type="GO" id="GO:0000162">
    <property type="term" value="P:L-tryptophan biosynthetic process"/>
    <property type="evidence" value="ECO:0007669"/>
    <property type="project" value="UniProtKB-UniRule"/>
</dbReference>
<dbReference type="EC" id="5.3.1.24" evidence="8"/>
<reference evidence="10 11" key="1">
    <citation type="submission" date="2016-10" db="EMBL/GenBank/DDBJ databases">
        <title>Complete genome of the TMA-utilizing, human hosted archaeon Methanomethylophilus alvus Gen. nov, sp. nov., strain Mx-05, derived from a pure culture.</title>
        <authorList>
            <person name="Brugere J.-F."/>
            <person name="Ben Hania W."/>
            <person name="Chaudhary P.P."/>
            <person name="Gaci N."/>
            <person name="Borrel G."/>
            <person name="Cao Van Tuat L."/>
            <person name="Fardeau M.-L."/>
            <person name="Harris H.M.B."/>
            <person name="O'Toole P.W."/>
            <person name="Ollivier B."/>
        </authorList>
    </citation>
    <scope>NUCLEOTIDE SEQUENCE [LARGE SCALE GENOMIC DNA]</scope>
    <source>
        <strain evidence="10 11">Mx-05</strain>
    </source>
</reference>
<protein>
    <recommendedName>
        <fullName evidence="8">N-(5'-phosphoribosyl)anthranilate isomerase</fullName>
        <shortName evidence="8">PRAI</shortName>
        <ecNumber evidence="8">5.3.1.24</ecNumber>
    </recommendedName>
</protein>
<gene>
    <name evidence="8" type="primary">trpF</name>
    <name evidence="10" type="ORF">BKD89_04545</name>
</gene>
<evidence type="ECO:0000256" key="5">
    <source>
        <dbReference type="ARBA" id="ARBA00022822"/>
    </source>
</evidence>
<organism evidence="10 11">
    <name type="scientific">Methanomethylophilus alvi</name>
    <dbReference type="NCBI Taxonomy" id="1291540"/>
    <lineage>
        <taxon>Archaea</taxon>
        <taxon>Methanobacteriati</taxon>
        <taxon>Thermoplasmatota</taxon>
        <taxon>Thermoplasmata</taxon>
        <taxon>Methanomassiliicoccales</taxon>
        <taxon>Methanomethylophilaceae</taxon>
        <taxon>Methanomethylophilus</taxon>
    </lineage>
</organism>
<evidence type="ECO:0000256" key="3">
    <source>
        <dbReference type="ARBA" id="ARBA00007571"/>
    </source>
</evidence>
<proteinExistence type="inferred from homology"/>
<keyword evidence="4 8" id="KW-0028">Amino-acid biosynthesis</keyword>
<evidence type="ECO:0000256" key="4">
    <source>
        <dbReference type="ARBA" id="ARBA00022605"/>
    </source>
</evidence>
<dbReference type="GO" id="GO:0004640">
    <property type="term" value="F:phosphoribosylanthranilate isomerase activity"/>
    <property type="evidence" value="ECO:0007669"/>
    <property type="project" value="UniProtKB-UniRule"/>
</dbReference>
<dbReference type="SUPFAM" id="SSF51366">
    <property type="entry name" value="Ribulose-phoshate binding barrel"/>
    <property type="match status" value="1"/>
</dbReference>
<dbReference type="InterPro" id="IPR011060">
    <property type="entry name" value="RibuloseP-bd_barrel"/>
</dbReference>
<dbReference type="InterPro" id="IPR013785">
    <property type="entry name" value="Aldolase_TIM"/>
</dbReference>
<evidence type="ECO:0000259" key="9">
    <source>
        <dbReference type="Pfam" id="PF00697"/>
    </source>
</evidence>
<feature type="domain" description="N-(5'phosphoribosyl) anthranilate isomerase (PRAI)" evidence="9">
    <location>
        <begin position="5"/>
        <end position="194"/>
    </location>
</feature>
<dbReference type="InterPro" id="IPR001240">
    <property type="entry name" value="PRAI_dom"/>
</dbReference>
<dbReference type="InterPro" id="IPR044643">
    <property type="entry name" value="TrpF_fam"/>
</dbReference>
<dbReference type="OMA" id="FIMGVTH"/>
<name>A0A3G3IHT6_9ARCH</name>
<dbReference type="GeneID" id="41321710"/>
<sequence>MTRIKFCGIRREEDVGYVNLVRPDYAGFVLAPGFRRTVSAQEAGRLSSLLDEGIVPVGVFVDEPPENVARLLEDGTISIAQLHGMEDEEYLSRLMDLTSGTLMKCFRVSSRGDVEAASCCSADLVMLDSGTGTGKAFDWSLAEGLGRDFFLAGGLDPSNVGEAIKRMHPTAVDTSSGIETDGFKDYEKMEAFVKAVRSADGE</sequence>